<keyword evidence="4" id="KW-0812">Transmembrane</keyword>
<dbReference type="Pfam" id="PF13414">
    <property type="entry name" value="TPR_11"/>
    <property type="match status" value="1"/>
</dbReference>
<dbReference type="SMART" id="SM00028">
    <property type="entry name" value="TPR"/>
    <property type="match status" value="3"/>
</dbReference>
<organism evidence="5 6">
    <name type="scientific">Rubinisphaera italica</name>
    <dbReference type="NCBI Taxonomy" id="2527969"/>
    <lineage>
        <taxon>Bacteria</taxon>
        <taxon>Pseudomonadati</taxon>
        <taxon>Planctomycetota</taxon>
        <taxon>Planctomycetia</taxon>
        <taxon>Planctomycetales</taxon>
        <taxon>Planctomycetaceae</taxon>
        <taxon>Rubinisphaera</taxon>
    </lineage>
</organism>
<feature type="transmembrane region" description="Helical" evidence="4">
    <location>
        <begin position="390"/>
        <end position="411"/>
    </location>
</feature>
<feature type="transmembrane region" description="Helical" evidence="4">
    <location>
        <begin position="79"/>
        <end position="100"/>
    </location>
</feature>
<evidence type="ECO:0000256" key="3">
    <source>
        <dbReference type="PROSITE-ProRule" id="PRU00339"/>
    </source>
</evidence>
<name>A0A5C5XIQ5_9PLAN</name>
<dbReference type="PANTHER" id="PTHR44227:SF3">
    <property type="entry name" value="PROTEIN O-MANNOSYL-TRANSFERASE TMTC4"/>
    <property type="match status" value="1"/>
</dbReference>
<dbReference type="InterPro" id="IPR011990">
    <property type="entry name" value="TPR-like_helical_dom_sf"/>
</dbReference>
<feature type="transmembrane region" description="Helical" evidence="4">
    <location>
        <begin position="337"/>
        <end position="370"/>
    </location>
</feature>
<evidence type="ECO:0000313" key="5">
    <source>
        <dbReference type="EMBL" id="TWT63066.1"/>
    </source>
</evidence>
<dbReference type="Proteomes" id="UP000316095">
    <property type="component" value="Unassembled WGS sequence"/>
</dbReference>
<keyword evidence="6" id="KW-1185">Reference proteome</keyword>
<evidence type="ECO:0000256" key="4">
    <source>
        <dbReference type="SAM" id="Phobius"/>
    </source>
</evidence>
<dbReference type="InterPro" id="IPR052346">
    <property type="entry name" value="O-mannosyl-transferase_TMTC"/>
</dbReference>
<dbReference type="AlphaFoldDB" id="A0A5C5XIQ5"/>
<feature type="transmembrane region" description="Helical" evidence="4">
    <location>
        <begin position="130"/>
        <end position="152"/>
    </location>
</feature>
<evidence type="ECO:0000256" key="2">
    <source>
        <dbReference type="ARBA" id="ARBA00022803"/>
    </source>
</evidence>
<dbReference type="Gene3D" id="1.25.40.10">
    <property type="entry name" value="Tetratricopeptide repeat domain"/>
    <property type="match status" value="1"/>
</dbReference>
<sequence length="656" mass="73897">MIRSSLLAILFITTCTLIVYANAFSGEFFQDDFHTLLGDYSLHLYLWPPSNVFTDNLNTRGFTMWTFAVNDALSGSTAFSFHIGNVLIHLLSSLLVYWVVRQSMTLYCARKNSKTADPTSTAKVEEKSAWTALIASVLFAVHPIHIQAVTYLSQRSEALMGLLFLGTIATLIQAYQSRDQIEWKWFWLTLSLLCCLLGMRSKEAMVVAPLLVLWYDRIFLNDNWKSLCKSHGFYYAILWSTLIFNSSWQAMLPSLDSPTTQFSQATSSSAESSENSISVANSSGDSSQDLFVQRGARLSRWEYFQTQPPIILTYVRLVFWPSDLCFDRGHLQPPAPWIFWSCAGVLTVVFLLFLVAIFKAPIWGFLGAWFYINLGPRSSFIALENPYFEYRMYLPILSILIPLALGLFCLAGKLQNRNLSRGTILSLFLVVTAVPLMAVTHLRNRIFSDPVLLWSDTVAKAPECGRAYTNLTRALLLTHQPEDELKAVSIGEKAIRLNSGSGKAFNIYGLALQRTGQAEKAIEPYQKAIALEPKLMHPYLNLGNIYSKTDPQKALDYYTEAMKLAPDDPAVQTNYATTMLFNNVEVAKAEQMLIDLAGSRPTHIDSRLNLGLYYANQGRYREGIGWGEKVLIINPTHQSAIELIKFCQQKLTQPNP</sequence>
<keyword evidence="2 3" id="KW-0802">TPR repeat</keyword>
<keyword evidence="4" id="KW-0472">Membrane</keyword>
<feature type="transmembrane region" description="Helical" evidence="4">
    <location>
        <begin position="158"/>
        <end position="175"/>
    </location>
</feature>
<feature type="transmembrane region" description="Helical" evidence="4">
    <location>
        <begin position="423"/>
        <end position="442"/>
    </location>
</feature>
<evidence type="ECO:0000256" key="1">
    <source>
        <dbReference type="ARBA" id="ARBA00022737"/>
    </source>
</evidence>
<proteinExistence type="predicted"/>
<reference evidence="5 6" key="1">
    <citation type="submission" date="2019-02" db="EMBL/GenBank/DDBJ databases">
        <title>Deep-cultivation of Planctomycetes and their phenomic and genomic characterization uncovers novel biology.</title>
        <authorList>
            <person name="Wiegand S."/>
            <person name="Jogler M."/>
            <person name="Boedeker C."/>
            <person name="Pinto D."/>
            <person name="Vollmers J."/>
            <person name="Rivas-Marin E."/>
            <person name="Kohn T."/>
            <person name="Peeters S.H."/>
            <person name="Heuer A."/>
            <person name="Rast P."/>
            <person name="Oberbeckmann S."/>
            <person name="Bunk B."/>
            <person name="Jeske O."/>
            <person name="Meyerdierks A."/>
            <person name="Storesund J.E."/>
            <person name="Kallscheuer N."/>
            <person name="Luecker S."/>
            <person name="Lage O.M."/>
            <person name="Pohl T."/>
            <person name="Merkel B.J."/>
            <person name="Hornburger P."/>
            <person name="Mueller R.-W."/>
            <person name="Bruemmer F."/>
            <person name="Labrenz M."/>
            <person name="Spormann A.M."/>
            <person name="Op Den Camp H."/>
            <person name="Overmann J."/>
            <person name="Amann R."/>
            <person name="Jetten M.S.M."/>
            <person name="Mascher T."/>
            <person name="Medema M.H."/>
            <person name="Devos D.P."/>
            <person name="Kaster A.-K."/>
            <person name="Ovreas L."/>
            <person name="Rohde M."/>
            <person name="Galperin M.Y."/>
            <person name="Jogler C."/>
        </authorList>
    </citation>
    <scope>NUCLEOTIDE SEQUENCE [LARGE SCALE GENOMIC DNA]</scope>
    <source>
        <strain evidence="5 6">Pan54</strain>
    </source>
</reference>
<keyword evidence="1" id="KW-0677">Repeat</keyword>
<dbReference type="InterPro" id="IPR019734">
    <property type="entry name" value="TPR_rpt"/>
</dbReference>
<gene>
    <name evidence="5" type="ORF">Pan54_38170</name>
</gene>
<keyword evidence="4" id="KW-1133">Transmembrane helix</keyword>
<comment type="caution">
    <text evidence="5">The sequence shown here is derived from an EMBL/GenBank/DDBJ whole genome shotgun (WGS) entry which is preliminary data.</text>
</comment>
<accession>A0A5C5XIQ5</accession>
<feature type="repeat" description="TPR" evidence="3">
    <location>
        <begin position="536"/>
        <end position="568"/>
    </location>
</feature>
<dbReference type="PROSITE" id="PS50005">
    <property type="entry name" value="TPR"/>
    <property type="match status" value="2"/>
</dbReference>
<protein>
    <submittedName>
        <fullName evidence="5">Photosystem I assembly protein Ycf3</fullName>
    </submittedName>
</protein>
<dbReference type="RefSeq" id="WP_165441846.1">
    <property type="nucleotide sequence ID" value="NZ_SJPG01000001.1"/>
</dbReference>
<dbReference type="PANTHER" id="PTHR44227">
    <property type="match status" value="1"/>
</dbReference>
<feature type="repeat" description="TPR" evidence="3">
    <location>
        <begin position="502"/>
        <end position="535"/>
    </location>
</feature>
<evidence type="ECO:0000313" key="6">
    <source>
        <dbReference type="Proteomes" id="UP000316095"/>
    </source>
</evidence>
<dbReference type="EMBL" id="SJPG01000001">
    <property type="protein sequence ID" value="TWT63066.1"/>
    <property type="molecule type" value="Genomic_DNA"/>
</dbReference>
<dbReference type="SUPFAM" id="SSF48452">
    <property type="entry name" value="TPR-like"/>
    <property type="match status" value="1"/>
</dbReference>